<dbReference type="AlphaFoldDB" id="A0AAJ2SHV5"/>
<proteinExistence type="predicted"/>
<sequence length="452" mass="51337">MSYTSNIGGKLIVKVEGDIKSYAKENIEINSAKKITITAKNGVSVGEPDSPPTSEASTYKCTHCEEEFTAELFRKTIGVKSLSTKQKTIIDSFLPYLNKYRKDFGLDTCLRKAHFVSQIALESASFTTFEEGEEYSSSITLGVFSSSEIVINSTIVNSLKDKLTLIFKIVDSKGIEIVKTNDELKTFLLNEKPNVIDSELYGKYKGEKDAQDKKKRNDKLLKEVLKADKTIDYKIYLKAHSCFGVPLMSRAYAPYTGDTRGLGNGDELSRDGWKFKGRGLKQVTGRGNYENFAKYRNKNSFNDDTTGQIDFTKEKEGSELKGNYLKLSDDAMYATQSALWFWNDGTKYNKKSAKEHADKDDVDSVSKAINRYDKNALPKREANYNRARNEGVFDINRHYKLMLENGDDKQKKEAREYLEMRKGLKDKEAIKILEDDEKKNPAKKEETKPINK</sequence>
<accession>A0AAJ2SHV5</accession>
<evidence type="ECO:0000313" key="2">
    <source>
        <dbReference type="EMBL" id="MDX6183227.1"/>
    </source>
</evidence>
<organism evidence="3 4">
    <name type="scientific">Flavobacterium flavipigmentatum</name>
    <dbReference type="NCBI Taxonomy" id="2893884"/>
    <lineage>
        <taxon>Bacteria</taxon>
        <taxon>Pseudomonadati</taxon>
        <taxon>Bacteroidota</taxon>
        <taxon>Flavobacteriia</taxon>
        <taxon>Flavobacteriales</taxon>
        <taxon>Flavobacteriaceae</taxon>
        <taxon>Flavobacterium</taxon>
    </lineage>
</organism>
<dbReference type="EMBL" id="JAWXVG010000006">
    <property type="protein sequence ID" value="MDX6183227.1"/>
    <property type="molecule type" value="Genomic_DNA"/>
</dbReference>
<gene>
    <name evidence="2" type="ORF">SGQ18_13750</name>
    <name evidence="3" type="ORF">SGQ44_17850</name>
</gene>
<dbReference type="RefSeq" id="WP_229976203.1">
    <property type="nucleotide sequence ID" value="NZ_CP087133.1"/>
</dbReference>
<dbReference type="Proteomes" id="UP001270053">
    <property type="component" value="Unassembled WGS sequence"/>
</dbReference>
<evidence type="ECO:0000313" key="3">
    <source>
        <dbReference type="EMBL" id="MDX6187625.1"/>
    </source>
</evidence>
<evidence type="ECO:0000313" key="5">
    <source>
        <dbReference type="Proteomes" id="UP001278738"/>
    </source>
</evidence>
<evidence type="ECO:0000256" key="1">
    <source>
        <dbReference type="SAM" id="MobiDB-lite"/>
    </source>
</evidence>
<dbReference type="EMBL" id="JAWXVH010000015">
    <property type="protein sequence ID" value="MDX6187625.1"/>
    <property type="molecule type" value="Genomic_DNA"/>
</dbReference>
<dbReference type="InterPro" id="IPR023346">
    <property type="entry name" value="Lysozyme-like_dom_sf"/>
</dbReference>
<protein>
    <recommendedName>
        <fullName evidence="6">Chitinase</fullName>
    </recommendedName>
</protein>
<evidence type="ECO:0008006" key="6">
    <source>
        <dbReference type="Google" id="ProtNLM"/>
    </source>
</evidence>
<dbReference type="SUPFAM" id="SSF53955">
    <property type="entry name" value="Lysozyme-like"/>
    <property type="match status" value="1"/>
</dbReference>
<reference evidence="3 5" key="1">
    <citation type="submission" date="2023-11" db="EMBL/GenBank/DDBJ databases">
        <title>Unpublished Manusciprt.</title>
        <authorList>
            <person name="Saticioglu I.B."/>
            <person name="Ay H."/>
            <person name="Ajmi N."/>
            <person name="Altun S."/>
            <person name="Duman M."/>
        </authorList>
    </citation>
    <scope>NUCLEOTIDE SEQUENCE</scope>
    <source>
        <strain evidence="2 5">Fl-33</strain>
        <strain evidence="3">Fl-77</strain>
    </source>
</reference>
<keyword evidence="5" id="KW-1185">Reference proteome</keyword>
<evidence type="ECO:0000313" key="4">
    <source>
        <dbReference type="Proteomes" id="UP001270053"/>
    </source>
</evidence>
<dbReference type="Gene3D" id="1.10.530.10">
    <property type="match status" value="1"/>
</dbReference>
<dbReference type="Proteomes" id="UP001278738">
    <property type="component" value="Unassembled WGS sequence"/>
</dbReference>
<name>A0AAJ2SHV5_9FLAO</name>
<comment type="caution">
    <text evidence="3">The sequence shown here is derived from an EMBL/GenBank/DDBJ whole genome shotgun (WGS) entry which is preliminary data.</text>
</comment>
<feature type="region of interest" description="Disordered" evidence="1">
    <location>
        <begin position="429"/>
        <end position="452"/>
    </location>
</feature>